<feature type="compositionally biased region" description="Low complexity" evidence="1">
    <location>
        <begin position="86"/>
        <end position="101"/>
    </location>
</feature>
<keyword evidence="3" id="KW-1185">Reference proteome</keyword>
<feature type="compositionally biased region" description="Polar residues" evidence="1">
    <location>
        <begin position="133"/>
        <end position="146"/>
    </location>
</feature>
<evidence type="ECO:0000313" key="2">
    <source>
        <dbReference type="EMBL" id="USW47143.1"/>
    </source>
</evidence>
<dbReference type="OrthoDB" id="5408734at2759"/>
<dbReference type="AlphaFoldDB" id="A0A9Q9AJ67"/>
<accession>A0A9Q9AJ67</accession>
<reference evidence="2" key="1">
    <citation type="submission" date="2022-06" db="EMBL/GenBank/DDBJ databases">
        <title>Complete genome sequences of two strains of the flax pathogen Septoria linicola.</title>
        <authorList>
            <person name="Lapalu N."/>
            <person name="Simon A."/>
            <person name="Demenou B."/>
            <person name="Paumier D."/>
            <person name="Guillot M.-P."/>
            <person name="Gout L."/>
            <person name="Valade R."/>
        </authorList>
    </citation>
    <scope>NUCLEOTIDE SEQUENCE</scope>
    <source>
        <strain evidence="2">SE15195</strain>
    </source>
</reference>
<feature type="region of interest" description="Disordered" evidence="1">
    <location>
        <begin position="67"/>
        <end position="163"/>
    </location>
</feature>
<dbReference type="Proteomes" id="UP001056384">
    <property type="component" value="Chromosome 1"/>
</dbReference>
<proteinExistence type="predicted"/>
<sequence>MAEEEEQPRRARPESTIAQSFAADLDSMFGLGEMDTLSRTIEEKKSTVSTGQLQLQELEARLRETEQRLAKVSRQNSPARRAEIGAPNTATDDNQTADNAARPSPLAQKPIYPADRPPTADRPPSTRADAKNIVSNVPQQQYNGSNEYVMVDRSGGQAQRGYG</sequence>
<evidence type="ECO:0000313" key="3">
    <source>
        <dbReference type="Proteomes" id="UP001056384"/>
    </source>
</evidence>
<name>A0A9Q9AJ67_9PEZI</name>
<dbReference type="EMBL" id="CP099418">
    <property type="protein sequence ID" value="USW47143.1"/>
    <property type="molecule type" value="Genomic_DNA"/>
</dbReference>
<gene>
    <name evidence="2" type="ORF">Slin15195_G004620</name>
</gene>
<evidence type="ECO:0000256" key="1">
    <source>
        <dbReference type="SAM" id="MobiDB-lite"/>
    </source>
</evidence>
<protein>
    <submittedName>
        <fullName evidence="2">Uncharacterized protein</fullName>
    </submittedName>
</protein>
<feature type="region of interest" description="Disordered" evidence="1">
    <location>
        <begin position="1"/>
        <end position="21"/>
    </location>
</feature>
<organism evidence="2 3">
    <name type="scientific">Septoria linicola</name>
    <dbReference type="NCBI Taxonomy" id="215465"/>
    <lineage>
        <taxon>Eukaryota</taxon>
        <taxon>Fungi</taxon>
        <taxon>Dikarya</taxon>
        <taxon>Ascomycota</taxon>
        <taxon>Pezizomycotina</taxon>
        <taxon>Dothideomycetes</taxon>
        <taxon>Dothideomycetidae</taxon>
        <taxon>Mycosphaerellales</taxon>
        <taxon>Mycosphaerellaceae</taxon>
        <taxon>Septoria</taxon>
    </lineage>
</organism>